<protein>
    <recommendedName>
        <fullName evidence="3">Molybdopterin cofactor biosynthesis C (MoaC) domain-containing protein</fullName>
    </recommendedName>
</protein>
<feature type="domain" description="Molybdopterin cofactor biosynthesis C (MoaC)" evidence="3">
    <location>
        <begin position="46"/>
        <end position="177"/>
    </location>
</feature>
<reference evidence="4" key="1">
    <citation type="submission" date="2022-01" db="EMBL/GenBank/DDBJ databases">
        <authorList>
            <person name="King R."/>
        </authorList>
    </citation>
    <scope>NUCLEOTIDE SEQUENCE</scope>
</reference>
<dbReference type="SUPFAM" id="SSF55040">
    <property type="entry name" value="Molybdenum cofactor biosynthesis protein C, MoaC"/>
    <property type="match status" value="1"/>
</dbReference>
<dbReference type="InterPro" id="IPR002820">
    <property type="entry name" value="Mopterin_CF_biosynth-C_dom"/>
</dbReference>
<evidence type="ECO:0000313" key="4">
    <source>
        <dbReference type="EMBL" id="CAG9858918.1"/>
    </source>
</evidence>
<dbReference type="OrthoDB" id="429626at2759"/>
<comment type="pathway">
    <text evidence="1">Cofactor biosynthesis; molybdopterin biosynthesis.</text>
</comment>
<gene>
    <name evidence="4" type="ORF">PHYEVI_LOCUS5305</name>
</gene>
<evidence type="ECO:0000256" key="2">
    <source>
        <dbReference type="ARBA" id="ARBA00023150"/>
    </source>
</evidence>
<dbReference type="Proteomes" id="UP001153712">
    <property type="component" value="Chromosome 2"/>
</dbReference>
<sequence length="206" mass="22317">MVLYNTTLTNKFLQTLRKPFTFCYSSRKLTQLKQGNAPLVVSHDANKPLTLRNSVATASVKIGGHLSELMLAEAIKKDDVLTAAQTAGMAAARKTFEIFPNCSARNDLLSAVKVTTRLDEQRGIVEILASVESKDTTGAELEALTAVSVSALTVYNMCKAVTKSIVISDVCLLNNSGVVNHDEVVELRNFNSKRGTEDFIPIVGIV</sequence>
<dbReference type="Pfam" id="PF01967">
    <property type="entry name" value="MoaC"/>
    <property type="match status" value="1"/>
</dbReference>
<proteinExistence type="predicted"/>
<evidence type="ECO:0000313" key="5">
    <source>
        <dbReference type="Proteomes" id="UP001153712"/>
    </source>
</evidence>
<dbReference type="InterPro" id="IPR036522">
    <property type="entry name" value="MoaC_sf"/>
</dbReference>
<dbReference type="GO" id="GO:0006777">
    <property type="term" value="P:Mo-molybdopterin cofactor biosynthetic process"/>
    <property type="evidence" value="ECO:0007669"/>
    <property type="project" value="UniProtKB-KW"/>
</dbReference>
<organism evidence="4 5">
    <name type="scientific">Phyllotreta striolata</name>
    <name type="common">Striped flea beetle</name>
    <name type="synonym">Crioceris striolata</name>
    <dbReference type="NCBI Taxonomy" id="444603"/>
    <lineage>
        <taxon>Eukaryota</taxon>
        <taxon>Metazoa</taxon>
        <taxon>Ecdysozoa</taxon>
        <taxon>Arthropoda</taxon>
        <taxon>Hexapoda</taxon>
        <taxon>Insecta</taxon>
        <taxon>Pterygota</taxon>
        <taxon>Neoptera</taxon>
        <taxon>Endopterygota</taxon>
        <taxon>Coleoptera</taxon>
        <taxon>Polyphaga</taxon>
        <taxon>Cucujiformia</taxon>
        <taxon>Chrysomeloidea</taxon>
        <taxon>Chrysomelidae</taxon>
        <taxon>Galerucinae</taxon>
        <taxon>Alticini</taxon>
        <taxon>Phyllotreta</taxon>
    </lineage>
</organism>
<evidence type="ECO:0000259" key="3">
    <source>
        <dbReference type="Pfam" id="PF01967"/>
    </source>
</evidence>
<dbReference type="EMBL" id="OU900095">
    <property type="protein sequence ID" value="CAG9858918.1"/>
    <property type="molecule type" value="Genomic_DNA"/>
</dbReference>
<dbReference type="Gene3D" id="3.30.70.640">
    <property type="entry name" value="Molybdopterin cofactor biosynthesis C (MoaC) domain"/>
    <property type="match status" value="1"/>
</dbReference>
<keyword evidence="5" id="KW-1185">Reference proteome</keyword>
<dbReference type="AlphaFoldDB" id="A0A9N9TPV3"/>
<keyword evidence="2" id="KW-0501">Molybdenum cofactor biosynthesis</keyword>
<evidence type="ECO:0000256" key="1">
    <source>
        <dbReference type="ARBA" id="ARBA00005046"/>
    </source>
</evidence>
<accession>A0A9N9TPV3</accession>
<name>A0A9N9TPV3_PHYSR</name>